<dbReference type="OrthoDB" id="10017101at2759"/>
<evidence type="ECO:0000313" key="6">
    <source>
        <dbReference type="Proteomes" id="UP000018001"/>
    </source>
</evidence>
<evidence type="ECO:0000313" key="5">
    <source>
        <dbReference type="EMBL" id="GAD98589.1"/>
    </source>
</evidence>
<keyword evidence="5" id="KW-0808">Transferase</keyword>
<keyword evidence="2" id="KW-0812">Transmembrane</keyword>
<dbReference type="Proteomes" id="UP000018001">
    <property type="component" value="Unassembled WGS sequence"/>
</dbReference>
<gene>
    <name evidence="5" type="ORF">PVAR5_7286</name>
</gene>
<dbReference type="AlphaFoldDB" id="V5FKX8"/>
<dbReference type="GO" id="GO:0032259">
    <property type="term" value="P:methylation"/>
    <property type="evidence" value="ECO:0007669"/>
    <property type="project" value="UniProtKB-KW"/>
</dbReference>
<evidence type="ECO:0000256" key="2">
    <source>
        <dbReference type="SAM" id="Phobius"/>
    </source>
</evidence>
<accession>V5FKX8</accession>
<keyword evidence="2" id="KW-1133">Transmembrane helix</keyword>
<reference evidence="6" key="1">
    <citation type="journal article" date="2014" name="Genome Announc.">
        <title>Draft genome sequence of the formaldehyde-resistant fungus Byssochlamys spectabilis No. 5 (anamorph Paecilomyces variotii No. 5) (NBRC109023).</title>
        <authorList>
            <person name="Oka T."/>
            <person name="Ekino K."/>
            <person name="Fukuda K."/>
            <person name="Nomura Y."/>
        </authorList>
    </citation>
    <scope>NUCLEOTIDE SEQUENCE [LARGE SCALE GENOMIC DNA]</scope>
    <source>
        <strain evidence="6">No. 5 / NBRC 109023</strain>
    </source>
</reference>
<dbReference type="Gene3D" id="3.40.50.150">
    <property type="entry name" value="Vaccinia Virus protein VP39"/>
    <property type="match status" value="1"/>
</dbReference>
<feature type="domain" description="Methyltransferase" evidence="3">
    <location>
        <begin position="522"/>
        <end position="640"/>
    </location>
</feature>
<evidence type="ECO:0000259" key="4">
    <source>
        <dbReference type="Pfam" id="PF24852"/>
    </source>
</evidence>
<dbReference type="InterPro" id="IPR029063">
    <property type="entry name" value="SAM-dependent_MTases_sf"/>
</dbReference>
<feature type="domain" description="DUF7726" evidence="4">
    <location>
        <begin position="272"/>
        <end position="324"/>
    </location>
</feature>
<comment type="caution">
    <text evidence="5">The sequence shown here is derived from an EMBL/GenBank/DDBJ whole genome shotgun (WGS) entry which is preliminary data.</text>
</comment>
<proteinExistence type="predicted"/>
<dbReference type="GO" id="GO:0008168">
    <property type="term" value="F:methyltransferase activity"/>
    <property type="evidence" value="ECO:0007669"/>
    <property type="project" value="UniProtKB-KW"/>
</dbReference>
<evidence type="ECO:0000256" key="1">
    <source>
        <dbReference type="SAM" id="MobiDB-lite"/>
    </source>
</evidence>
<feature type="transmembrane region" description="Helical" evidence="2">
    <location>
        <begin position="21"/>
        <end position="38"/>
    </location>
</feature>
<dbReference type="InterPro" id="IPR025714">
    <property type="entry name" value="Methyltranfer_dom"/>
</dbReference>
<feature type="domain" description="DUF7726" evidence="4">
    <location>
        <begin position="351"/>
        <end position="435"/>
    </location>
</feature>
<protein>
    <submittedName>
        <fullName evidence="5">Arsenite methyltransferase, putative</fullName>
    </submittedName>
</protein>
<feature type="compositionally biased region" description="Polar residues" evidence="1">
    <location>
        <begin position="222"/>
        <end position="240"/>
    </location>
</feature>
<dbReference type="InParanoid" id="V5FKX8"/>
<evidence type="ECO:0000259" key="3">
    <source>
        <dbReference type="Pfam" id="PF13847"/>
    </source>
</evidence>
<organism evidence="5 6">
    <name type="scientific">Byssochlamys spectabilis (strain No. 5 / NBRC 109023)</name>
    <name type="common">Paecilomyces variotii</name>
    <dbReference type="NCBI Taxonomy" id="1356009"/>
    <lineage>
        <taxon>Eukaryota</taxon>
        <taxon>Fungi</taxon>
        <taxon>Dikarya</taxon>
        <taxon>Ascomycota</taxon>
        <taxon>Pezizomycotina</taxon>
        <taxon>Eurotiomycetes</taxon>
        <taxon>Eurotiomycetidae</taxon>
        <taxon>Eurotiales</taxon>
        <taxon>Thermoascaceae</taxon>
        <taxon>Paecilomyces</taxon>
    </lineage>
</organism>
<dbReference type="CDD" id="cd02440">
    <property type="entry name" value="AdoMet_MTases"/>
    <property type="match status" value="1"/>
</dbReference>
<sequence length="768" mass="86362">MKLAQAYQDTSISTRQFHLRLLEMVAVAFHMAAAVLFGNTNSEPYKRPIDAWQGGQPALENTPMPPPLPALLFYVHYKAYDQYPLGIPDAVGYWAETQVFGGVVLFDRGESEIESRDAFLHPNANYAIFQLSEAQIAQFSDFALNDAYDDTNPPPNVLPIRTERYARRVYPEDAMQLHIFRNRYERRPWQPPPGRTVHPRRRLEDDPWLMDFIAEHNRNHPLPSSESISAPAQDGSGSSRENVHGQEDEDEDDKEDGPPKWHNAAAQPFGYQITDNCDQIRRKITAFISSGEMKVGEFQDLLDVSAHSYQLFMRQKGKWKGEHSLTKGEAEDKDKWDVSNIQLEGESEFAVPIYDNCDVVRRKLRHHLRQAGVTQASFLRNILRAAYRSYDPDKKIQPKQLNDFLGKDGSILGNSSSVFYAAYVFFEKLRIRDGKPKDDFRLEMEGEWGANGVDRECCTNRAFFVARGSTVFWNNFYSGETTSMAQQNEQNTYIQGHSNYTLATHQARTAESDAAFLLPHIKKTDHIIDIGCGPGTITTGLAEYASEGRVVGVDISADVLQKAKALAAQTNVPTQGPGSVVFEEGNVLEGLTYPDNTFDVVYCSHLFGHLLPSPDMPLLALTEIRRVLKPGGIVATRDAADQHFYPRSSGLDRLWVQNFQRAASKGALDTEPVASTMPALLRRVGFDADGGKVRIGAGTTVYAGLETRKWLAWRATGQLKQGDKFYQSWLDAGITEDEIQQTLLAVEKWADTEDAWFAALNCEMLAWK</sequence>
<dbReference type="HOGENOM" id="CLU_363684_0_0_1"/>
<dbReference type="SUPFAM" id="SSF53335">
    <property type="entry name" value="S-adenosyl-L-methionine-dependent methyltransferases"/>
    <property type="match status" value="1"/>
</dbReference>
<dbReference type="Pfam" id="PF24852">
    <property type="entry name" value="DUF7726"/>
    <property type="match status" value="2"/>
</dbReference>
<dbReference type="eggNOG" id="KOG1269">
    <property type="taxonomic scope" value="Eukaryota"/>
</dbReference>
<keyword evidence="5" id="KW-0489">Methyltransferase</keyword>
<feature type="region of interest" description="Disordered" evidence="1">
    <location>
        <begin position="219"/>
        <end position="268"/>
    </location>
</feature>
<dbReference type="Pfam" id="PF13847">
    <property type="entry name" value="Methyltransf_31"/>
    <property type="match status" value="1"/>
</dbReference>
<keyword evidence="2" id="KW-0472">Membrane</keyword>
<dbReference type="InterPro" id="IPR056143">
    <property type="entry name" value="DUF7726"/>
</dbReference>
<dbReference type="EMBL" id="BAUL01000251">
    <property type="protein sequence ID" value="GAD98589.1"/>
    <property type="molecule type" value="Genomic_DNA"/>
</dbReference>
<name>V5FKX8_BYSSN</name>
<dbReference type="PANTHER" id="PTHR42339:SF1">
    <property type="entry name" value="HISTONE H1"/>
    <property type="match status" value="1"/>
</dbReference>
<keyword evidence="6" id="KW-1185">Reference proteome</keyword>
<dbReference type="PANTHER" id="PTHR42339">
    <property type="entry name" value="HISTONE H1"/>
    <property type="match status" value="1"/>
</dbReference>